<sequence length="154" mass="16509">MSSPTQDGSQNEFDAASRLYFSGDYVAAFDPLVRLSDTHPMAAHFVGVIEQMGLGDREANNGSAAAWYVKAANGGIGVAAFNLGILHEAGLLDGGNAASARPFYEQAWELGHEPALEKLSALYGATGQGTSASLRQPDYHAKRRNLWDRIVGRR</sequence>
<keyword evidence="2" id="KW-1185">Reference proteome</keyword>
<organism evidence="1 2">
    <name type="scientific">Algimonas ampicilliniresistens</name>
    <dbReference type="NCBI Taxonomy" id="1298735"/>
    <lineage>
        <taxon>Bacteria</taxon>
        <taxon>Pseudomonadati</taxon>
        <taxon>Pseudomonadota</taxon>
        <taxon>Alphaproteobacteria</taxon>
        <taxon>Maricaulales</taxon>
        <taxon>Robiginitomaculaceae</taxon>
        <taxon>Algimonas</taxon>
    </lineage>
</organism>
<evidence type="ECO:0000313" key="2">
    <source>
        <dbReference type="Proteomes" id="UP001161391"/>
    </source>
</evidence>
<accession>A0ABQ5VCI3</accession>
<comment type="caution">
    <text evidence="1">The sequence shown here is derived from an EMBL/GenBank/DDBJ whole genome shotgun (WGS) entry which is preliminary data.</text>
</comment>
<dbReference type="EMBL" id="BSNK01000002">
    <property type="protein sequence ID" value="GLQ24729.1"/>
    <property type="molecule type" value="Genomic_DNA"/>
</dbReference>
<name>A0ABQ5VCI3_9PROT</name>
<protein>
    <recommendedName>
        <fullName evidence="3">Sel1 repeat family protein</fullName>
    </recommendedName>
</protein>
<evidence type="ECO:0000313" key="1">
    <source>
        <dbReference type="EMBL" id="GLQ24729.1"/>
    </source>
</evidence>
<dbReference type="SUPFAM" id="SSF81901">
    <property type="entry name" value="HCP-like"/>
    <property type="match status" value="1"/>
</dbReference>
<gene>
    <name evidence="1" type="ORF">GCM10007853_26030</name>
</gene>
<evidence type="ECO:0008006" key="3">
    <source>
        <dbReference type="Google" id="ProtNLM"/>
    </source>
</evidence>
<reference evidence="1" key="1">
    <citation type="journal article" date="2014" name="Int. J. Syst. Evol. Microbiol.">
        <title>Complete genome of a new Firmicutes species belonging to the dominant human colonic microbiota ('Ruminococcus bicirculans') reveals two chromosomes and a selective capacity to utilize plant glucans.</title>
        <authorList>
            <consortium name="NISC Comparative Sequencing Program"/>
            <person name="Wegmann U."/>
            <person name="Louis P."/>
            <person name="Goesmann A."/>
            <person name="Henrissat B."/>
            <person name="Duncan S.H."/>
            <person name="Flint H.J."/>
        </authorList>
    </citation>
    <scope>NUCLEOTIDE SEQUENCE</scope>
    <source>
        <strain evidence="1">NBRC 108219</strain>
    </source>
</reference>
<reference evidence="1" key="2">
    <citation type="submission" date="2023-01" db="EMBL/GenBank/DDBJ databases">
        <title>Draft genome sequence of Algimonas ampicilliniresistens strain NBRC 108219.</title>
        <authorList>
            <person name="Sun Q."/>
            <person name="Mori K."/>
        </authorList>
    </citation>
    <scope>NUCLEOTIDE SEQUENCE</scope>
    <source>
        <strain evidence="1">NBRC 108219</strain>
    </source>
</reference>
<dbReference type="RefSeq" id="WP_284391503.1">
    <property type="nucleotide sequence ID" value="NZ_BSNK01000002.1"/>
</dbReference>
<dbReference type="Gene3D" id="1.25.40.10">
    <property type="entry name" value="Tetratricopeptide repeat domain"/>
    <property type="match status" value="1"/>
</dbReference>
<dbReference type="InterPro" id="IPR011990">
    <property type="entry name" value="TPR-like_helical_dom_sf"/>
</dbReference>
<proteinExistence type="predicted"/>
<dbReference type="Proteomes" id="UP001161391">
    <property type="component" value="Unassembled WGS sequence"/>
</dbReference>